<dbReference type="Proteomes" id="UP001153269">
    <property type="component" value="Unassembled WGS sequence"/>
</dbReference>
<gene>
    <name evidence="1" type="ORF">PLEPLA_LOCUS18408</name>
</gene>
<dbReference type="EMBL" id="CADEAL010001228">
    <property type="protein sequence ID" value="CAB1430426.1"/>
    <property type="molecule type" value="Genomic_DNA"/>
</dbReference>
<name>A0A9N7YM71_PLEPL</name>
<sequence length="139" mass="15495">MVDSCARLPTRRILFAWAYQDQVLSILGFLATVPLSKAPNSPNICSPGAIQGHGCGHIVDYDGELRIRDRDRNGRFCIMLADHYNNGGSCILLASDGGGGPRSRWHLMSDPDQWIMIVDYGGIRSRWWIMIVVAADHRL</sequence>
<keyword evidence="2" id="KW-1185">Reference proteome</keyword>
<evidence type="ECO:0000313" key="1">
    <source>
        <dbReference type="EMBL" id="CAB1430426.1"/>
    </source>
</evidence>
<organism evidence="1 2">
    <name type="scientific">Pleuronectes platessa</name>
    <name type="common">European plaice</name>
    <dbReference type="NCBI Taxonomy" id="8262"/>
    <lineage>
        <taxon>Eukaryota</taxon>
        <taxon>Metazoa</taxon>
        <taxon>Chordata</taxon>
        <taxon>Craniata</taxon>
        <taxon>Vertebrata</taxon>
        <taxon>Euteleostomi</taxon>
        <taxon>Actinopterygii</taxon>
        <taxon>Neopterygii</taxon>
        <taxon>Teleostei</taxon>
        <taxon>Neoteleostei</taxon>
        <taxon>Acanthomorphata</taxon>
        <taxon>Carangaria</taxon>
        <taxon>Pleuronectiformes</taxon>
        <taxon>Pleuronectoidei</taxon>
        <taxon>Pleuronectidae</taxon>
        <taxon>Pleuronectes</taxon>
    </lineage>
</organism>
<reference evidence="1" key="1">
    <citation type="submission" date="2020-03" db="EMBL/GenBank/DDBJ databases">
        <authorList>
            <person name="Weist P."/>
        </authorList>
    </citation>
    <scope>NUCLEOTIDE SEQUENCE</scope>
</reference>
<accession>A0A9N7YM71</accession>
<protein>
    <submittedName>
        <fullName evidence="1">Uncharacterized protein</fullName>
    </submittedName>
</protein>
<evidence type="ECO:0000313" key="2">
    <source>
        <dbReference type="Proteomes" id="UP001153269"/>
    </source>
</evidence>
<dbReference type="AlphaFoldDB" id="A0A9N7YM71"/>
<proteinExistence type="predicted"/>
<comment type="caution">
    <text evidence="1">The sequence shown here is derived from an EMBL/GenBank/DDBJ whole genome shotgun (WGS) entry which is preliminary data.</text>
</comment>